<dbReference type="InterPro" id="IPR036396">
    <property type="entry name" value="Cyt_P450_sf"/>
</dbReference>
<dbReference type="PANTHER" id="PTHR46696">
    <property type="entry name" value="P450, PUTATIVE (EUROFUNG)-RELATED"/>
    <property type="match status" value="1"/>
</dbReference>
<sequence length="93" mass="10611">MLQLLGAANRDPDAFEDPDRFDVLREPNRHLGFGHGAHFCLGVNLARLEARSALETLLRRDPGLVLDVDRAELMLERVPLLVRYRELPVRLGR</sequence>
<name>A0A1G8XQW4_ACTMZ</name>
<dbReference type="PRINTS" id="PR00359">
    <property type="entry name" value="BP450"/>
</dbReference>
<dbReference type="Pfam" id="PF00067">
    <property type="entry name" value="p450"/>
    <property type="match status" value="1"/>
</dbReference>
<comment type="similarity">
    <text evidence="1 2">Belongs to the cytochrome P450 family.</text>
</comment>
<organism evidence="3 4">
    <name type="scientific">Actinopolyspora mzabensis</name>
    <dbReference type="NCBI Taxonomy" id="995066"/>
    <lineage>
        <taxon>Bacteria</taxon>
        <taxon>Bacillati</taxon>
        <taxon>Actinomycetota</taxon>
        <taxon>Actinomycetes</taxon>
        <taxon>Actinopolysporales</taxon>
        <taxon>Actinopolysporaceae</taxon>
        <taxon>Actinopolyspora</taxon>
    </lineage>
</organism>
<protein>
    <submittedName>
        <fullName evidence="3">Cytochrome P450</fullName>
    </submittedName>
</protein>
<dbReference type="AlphaFoldDB" id="A0A1G8XQW4"/>
<gene>
    <name evidence="3" type="ORF">SAMN04487820_10320</name>
</gene>
<keyword evidence="4" id="KW-1185">Reference proteome</keyword>
<dbReference type="PROSITE" id="PS00086">
    <property type="entry name" value="CYTOCHROME_P450"/>
    <property type="match status" value="1"/>
</dbReference>
<dbReference type="GO" id="GO:0016705">
    <property type="term" value="F:oxidoreductase activity, acting on paired donors, with incorporation or reduction of molecular oxygen"/>
    <property type="evidence" value="ECO:0007669"/>
    <property type="project" value="InterPro"/>
</dbReference>
<keyword evidence="2" id="KW-0349">Heme</keyword>
<dbReference type="GO" id="GO:0005506">
    <property type="term" value="F:iron ion binding"/>
    <property type="evidence" value="ECO:0007669"/>
    <property type="project" value="InterPro"/>
</dbReference>
<evidence type="ECO:0000313" key="4">
    <source>
        <dbReference type="Proteomes" id="UP000199213"/>
    </source>
</evidence>
<dbReference type="PANTHER" id="PTHR46696:SF1">
    <property type="entry name" value="CYTOCHROME P450 YJIB-RELATED"/>
    <property type="match status" value="1"/>
</dbReference>
<evidence type="ECO:0000256" key="2">
    <source>
        <dbReference type="RuleBase" id="RU000461"/>
    </source>
</evidence>
<dbReference type="GO" id="GO:0004497">
    <property type="term" value="F:monooxygenase activity"/>
    <property type="evidence" value="ECO:0007669"/>
    <property type="project" value="UniProtKB-KW"/>
</dbReference>
<dbReference type="Gene3D" id="1.10.630.10">
    <property type="entry name" value="Cytochrome P450"/>
    <property type="match status" value="1"/>
</dbReference>
<dbReference type="SUPFAM" id="SSF48264">
    <property type="entry name" value="Cytochrome P450"/>
    <property type="match status" value="1"/>
</dbReference>
<dbReference type="EMBL" id="FNFM01000003">
    <property type="protein sequence ID" value="SDJ92981.1"/>
    <property type="molecule type" value="Genomic_DNA"/>
</dbReference>
<accession>A0A1G8XQW4</accession>
<keyword evidence="2" id="KW-0560">Oxidoreductase</keyword>
<keyword evidence="2" id="KW-0503">Monooxygenase</keyword>
<evidence type="ECO:0000256" key="1">
    <source>
        <dbReference type="ARBA" id="ARBA00010617"/>
    </source>
</evidence>
<dbReference type="InterPro" id="IPR002397">
    <property type="entry name" value="Cyt_P450_B"/>
</dbReference>
<dbReference type="InterPro" id="IPR001128">
    <property type="entry name" value="Cyt_P450"/>
</dbReference>
<dbReference type="GO" id="GO:0020037">
    <property type="term" value="F:heme binding"/>
    <property type="evidence" value="ECO:0007669"/>
    <property type="project" value="InterPro"/>
</dbReference>
<evidence type="ECO:0000313" key="3">
    <source>
        <dbReference type="EMBL" id="SDJ92981.1"/>
    </source>
</evidence>
<dbReference type="Proteomes" id="UP000199213">
    <property type="component" value="Unassembled WGS sequence"/>
</dbReference>
<reference evidence="4" key="1">
    <citation type="submission" date="2016-10" db="EMBL/GenBank/DDBJ databases">
        <authorList>
            <person name="Varghese N."/>
            <person name="Submissions S."/>
        </authorList>
    </citation>
    <scope>NUCLEOTIDE SEQUENCE [LARGE SCALE GENOMIC DNA]</scope>
    <source>
        <strain evidence="4">DSM 45460</strain>
    </source>
</reference>
<proteinExistence type="inferred from homology"/>
<dbReference type="InterPro" id="IPR017972">
    <property type="entry name" value="Cyt_P450_CS"/>
</dbReference>
<keyword evidence="2" id="KW-0479">Metal-binding</keyword>
<keyword evidence="2" id="KW-0408">Iron</keyword>